<accession>A0A6A6FDG4</accession>
<feature type="region of interest" description="Disordered" evidence="1">
    <location>
        <begin position="1"/>
        <end position="37"/>
    </location>
</feature>
<proteinExistence type="predicted"/>
<dbReference type="Proteomes" id="UP000799539">
    <property type="component" value="Unassembled WGS sequence"/>
</dbReference>
<dbReference type="OrthoDB" id="10297363at2759"/>
<gene>
    <name evidence="2" type="ORF">CERZMDRAFT_98356</name>
</gene>
<reference evidence="2" key="1">
    <citation type="journal article" date="2020" name="Stud. Mycol.">
        <title>101 Dothideomycetes genomes: a test case for predicting lifestyles and emergence of pathogens.</title>
        <authorList>
            <person name="Haridas S."/>
            <person name="Albert R."/>
            <person name="Binder M."/>
            <person name="Bloem J."/>
            <person name="Labutti K."/>
            <person name="Salamov A."/>
            <person name="Andreopoulos B."/>
            <person name="Baker S."/>
            <person name="Barry K."/>
            <person name="Bills G."/>
            <person name="Bluhm B."/>
            <person name="Cannon C."/>
            <person name="Castanera R."/>
            <person name="Culley D."/>
            <person name="Daum C."/>
            <person name="Ezra D."/>
            <person name="Gonzalez J."/>
            <person name="Henrissat B."/>
            <person name="Kuo A."/>
            <person name="Liang C."/>
            <person name="Lipzen A."/>
            <person name="Lutzoni F."/>
            <person name="Magnuson J."/>
            <person name="Mondo S."/>
            <person name="Nolan M."/>
            <person name="Ohm R."/>
            <person name="Pangilinan J."/>
            <person name="Park H.-J."/>
            <person name="Ramirez L."/>
            <person name="Alfaro M."/>
            <person name="Sun H."/>
            <person name="Tritt A."/>
            <person name="Yoshinaga Y."/>
            <person name="Zwiers L.-H."/>
            <person name="Turgeon B."/>
            <person name="Goodwin S."/>
            <person name="Spatafora J."/>
            <person name="Crous P."/>
            <person name="Grigoriev I."/>
        </authorList>
    </citation>
    <scope>NUCLEOTIDE SEQUENCE</scope>
    <source>
        <strain evidence="2">SCOH1-5</strain>
    </source>
</reference>
<evidence type="ECO:0000256" key="1">
    <source>
        <dbReference type="SAM" id="MobiDB-lite"/>
    </source>
</evidence>
<evidence type="ECO:0000313" key="2">
    <source>
        <dbReference type="EMBL" id="KAF2211467.1"/>
    </source>
</evidence>
<sequence>MSSDRERSESTGSYFPADAVLVAPSSNDPMTTSDVATPLEEVSEGMFNVNIALPMLLAVTPTGMTCEQSPTILLHGETANERLMSHKSGWQSDSSAASPIAACSITSYRRRDS</sequence>
<dbReference type="AlphaFoldDB" id="A0A6A6FDG4"/>
<organism evidence="2 3">
    <name type="scientific">Cercospora zeae-maydis SCOH1-5</name>
    <dbReference type="NCBI Taxonomy" id="717836"/>
    <lineage>
        <taxon>Eukaryota</taxon>
        <taxon>Fungi</taxon>
        <taxon>Dikarya</taxon>
        <taxon>Ascomycota</taxon>
        <taxon>Pezizomycotina</taxon>
        <taxon>Dothideomycetes</taxon>
        <taxon>Dothideomycetidae</taxon>
        <taxon>Mycosphaerellales</taxon>
        <taxon>Mycosphaerellaceae</taxon>
        <taxon>Cercospora</taxon>
    </lineage>
</organism>
<dbReference type="EMBL" id="ML992676">
    <property type="protein sequence ID" value="KAF2211467.1"/>
    <property type="molecule type" value="Genomic_DNA"/>
</dbReference>
<feature type="compositionally biased region" description="Polar residues" evidence="1">
    <location>
        <begin position="24"/>
        <end position="35"/>
    </location>
</feature>
<keyword evidence="3" id="KW-1185">Reference proteome</keyword>
<protein>
    <submittedName>
        <fullName evidence="2">Uncharacterized protein</fullName>
    </submittedName>
</protein>
<evidence type="ECO:0000313" key="3">
    <source>
        <dbReference type="Proteomes" id="UP000799539"/>
    </source>
</evidence>
<name>A0A6A6FDG4_9PEZI</name>